<evidence type="ECO:0000256" key="3">
    <source>
        <dbReference type="ARBA" id="ARBA00022448"/>
    </source>
</evidence>
<evidence type="ECO:0000256" key="1">
    <source>
        <dbReference type="ARBA" id="ARBA00004651"/>
    </source>
</evidence>
<keyword evidence="3" id="KW-0813">Transport</keyword>
<keyword evidence="7 8" id="KW-0472">Membrane</keyword>
<evidence type="ECO:0000256" key="4">
    <source>
        <dbReference type="ARBA" id="ARBA00022475"/>
    </source>
</evidence>
<dbReference type="GO" id="GO:0005886">
    <property type="term" value="C:plasma membrane"/>
    <property type="evidence" value="ECO:0007669"/>
    <property type="project" value="UniProtKB-SubCell"/>
</dbReference>
<sequence>MNINSKNVRTILFIIVFTVVLLAAVLNIGAVFGFAGWVWGVFSNVTAGLAIAFVLNVPLRIFENRTLYAMREHRSARVRALLRPLSIVCSLIVTLGVIIVLLLVIFPRLVETVGAVIAQMPDYVNDIIAWGDRVLEPFDFSLSAYLGDINWDKVFTDIGNTLSESVDGLIGTAGDVFGTAANVGTAIVSGVIDVVFSTIIAVYILAQKECVGRFVRRCIDAFFPRRFAAGLEGLAVRAAETFSNFISGQLADSCILGILCFIGMTIFRFPNADVISVVIGVTSLVPLVGALVGIVIGALLILTTDAIKALLFVVFMLCLQQIEGNLIYPKIVGKAVGMPGVLVLCAVLVGGNIAGVLGGLCAVPLTAMLYSLLREAVERRLSRRVGPRSH</sequence>
<dbReference type="AlphaFoldDB" id="A0A9D1FCS7"/>
<evidence type="ECO:0000313" key="9">
    <source>
        <dbReference type="EMBL" id="HIS66590.1"/>
    </source>
</evidence>
<reference evidence="9" key="2">
    <citation type="journal article" date="2021" name="PeerJ">
        <title>Extensive microbial diversity within the chicken gut microbiome revealed by metagenomics and culture.</title>
        <authorList>
            <person name="Gilroy R."/>
            <person name="Ravi A."/>
            <person name="Getino M."/>
            <person name="Pursley I."/>
            <person name="Horton D.L."/>
            <person name="Alikhan N.F."/>
            <person name="Baker D."/>
            <person name="Gharbi K."/>
            <person name="Hall N."/>
            <person name="Watson M."/>
            <person name="Adriaenssens E.M."/>
            <person name="Foster-Nyarko E."/>
            <person name="Jarju S."/>
            <person name="Secka A."/>
            <person name="Antonio M."/>
            <person name="Oren A."/>
            <person name="Chaudhuri R.R."/>
            <person name="La Ragione R."/>
            <person name="Hildebrand F."/>
            <person name="Pallen M.J."/>
        </authorList>
    </citation>
    <scope>NUCLEOTIDE SEQUENCE</scope>
    <source>
        <strain evidence="9">ChiHjej10B9-9673</strain>
    </source>
</reference>
<accession>A0A9D1FCS7</accession>
<organism evidence="9 10">
    <name type="scientific">Candidatus Scatomorpha merdipullorum</name>
    <dbReference type="NCBI Taxonomy" id="2840927"/>
    <lineage>
        <taxon>Bacteria</taxon>
        <taxon>Bacillati</taxon>
        <taxon>Bacillota</taxon>
        <taxon>Clostridia</taxon>
        <taxon>Eubacteriales</taxon>
        <taxon>Candidatus Scatomorpha</taxon>
    </lineage>
</organism>
<evidence type="ECO:0000313" key="10">
    <source>
        <dbReference type="Proteomes" id="UP000824001"/>
    </source>
</evidence>
<name>A0A9D1FCS7_9FIRM</name>
<feature type="transmembrane region" description="Helical" evidence="8">
    <location>
        <begin position="275"/>
        <end position="302"/>
    </location>
</feature>
<feature type="transmembrane region" description="Helical" evidence="8">
    <location>
        <begin position="186"/>
        <end position="206"/>
    </location>
</feature>
<evidence type="ECO:0000256" key="5">
    <source>
        <dbReference type="ARBA" id="ARBA00022692"/>
    </source>
</evidence>
<evidence type="ECO:0000256" key="2">
    <source>
        <dbReference type="ARBA" id="ARBA00009773"/>
    </source>
</evidence>
<dbReference type="InterPro" id="IPR002549">
    <property type="entry name" value="AI-2E-like"/>
</dbReference>
<feature type="transmembrane region" description="Helical" evidence="8">
    <location>
        <begin position="80"/>
        <end position="106"/>
    </location>
</feature>
<feature type="transmembrane region" description="Helical" evidence="8">
    <location>
        <begin position="309"/>
        <end position="328"/>
    </location>
</feature>
<comment type="caution">
    <text evidence="9">The sequence shown here is derived from an EMBL/GenBank/DDBJ whole genome shotgun (WGS) entry which is preliminary data.</text>
</comment>
<dbReference type="PANTHER" id="PTHR21716:SF53">
    <property type="entry name" value="PERMEASE PERM-RELATED"/>
    <property type="match status" value="1"/>
</dbReference>
<comment type="subcellular location">
    <subcellularLocation>
        <location evidence="1">Cell membrane</location>
        <topology evidence="1">Multi-pass membrane protein</topology>
    </subcellularLocation>
</comment>
<comment type="similarity">
    <text evidence="2">Belongs to the autoinducer-2 exporter (AI-2E) (TC 2.A.86) family.</text>
</comment>
<dbReference type="EMBL" id="DVJK01000093">
    <property type="protein sequence ID" value="HIS66590.1"/>
    <property type="molecule type" value="Genomic_DNA"/>
</dbReference>
<proteinExistence type="inferred from homology"/>
<reference evidence="9" key="1">
    <citation type="submission" date="2020-10" db="EMBL/GenBank/DDBJ databases">
        <authorList>
            <person name="Gilroy R."/>
        </authorList>
    </citation>
    <scope>NUCLEOTIDE SEQUENCE</scope>
    <source>
        <strain evidence="9">ChiHjej10B9-9673</strain>
    </source>
</reference>
<dbReference type="GO" id="GO:0055085">
    <property type="term" value="P:transmembrane transport"/>
    <property type="evidence" value="ECO:0007669"/>
    <property type="project" value="TreeGrafter"/>
</dbReference>
<keyword evidence="4" id="KW-1003">Cell membrane</keyword>
<protein>
    <submittedName>
        <fullName evidence="9">AI-2E family transporter</fullName>
    </submittedName>
</protein>
<dbReference type="PANTHER" id="PTHR21716">
    <property type="entry name" value="TRANSMEMBRANE PROTEIN"/>
    <property type="match status" value="1"/>
</dbReference>
<gene>
    <name evidence="9" type="ORF">IAC18_03390</name>
</gene>
<feature type="transmembrane region" description="Helical" evidence="8">
    <location>
        <begin position="41"/>
        <end position="59"/>
    </location>
</feature>
<feature type="transmembrane region" description="Helical" evidence="8">
    <location>
        <begin position="12"/>
        <end position="35"/>
    </location>
</feature>
<feature type="transmembrane region" description="Helical" evidence="8">
    <location>
        <begin position="250"/>
        <end position="269"/>
    </location>
</feature>
<dbReference type="Proteomes" id="UP000824001">
    <property type="component" value="Unassembled WGS sequence"/>
</dbReference>
<evidence type="ECO:0000256" key="6">
    <source>
        <dbReference type="ARBA" id="ARBA00022989"/>
    </source>
</evidence>
<feature type="transmembrane region" description="Helical" evidence="8">
    <location>
        <begin position="340"/>
        <end position="373"/>
    </location>
</feature>
<dbReference type="Pfam" id="PF01594">
    <property type="entry name" value="AI-2E_transport"/>
    <property type="match status" value="1"/>
</dbReference>
<keyword evidence="5 8" id="KW-0812">Transmembrane</keyword>
<keyword evidence="6 8" id="KW-1133">Transmembrane helix</keyword>
<evidence type="ECO:0000256" key="7">
    <source>
        <dbReference type="ARBA" id="ARBA00023136"/>
    </source>
</evidence>
<evidence type="ECO:0000256" key="8">
    <source>
        <dbReference type="SAM" id="Phobius"/>
    </source>
</evidence>